<keyword evidence="3" id="KW-1185">Reference proteome</keyword>
<evidence type="ECO:0000313" key="3">
    <source>
        <dbReference type="Proteomes" id="UP000708208"/>
    </source>
</evidence>
<name>A0A8J2JQZ7_9HEXA</name>
<dbReference type="EMBL" id="CAJVCH010017163">
    <property type="protein sequence ID" value="CAG7682868.1"/>
    <property type="molecule type" value="Genomic_DNA"/>
</dbReference>
<feature type="region of interest" description="Disordered" evidence="1">
    <location>
        <begin position="172"/>
        <end position="209"/>
    </location>
</feature>
<sequence length="625" mass="69764">MNSSSSIIVCSHCKETLGSSSGTYTELRAGRLCHHLYHSDCLKEVCGSINGQGKCKFEVEDGAQCGKSLYFKDALTVTAPTKPIDEIVHQLIGESTRKTIIDLHQDKIHNTEQITRLSKDCIKHLNTIDDLQKEVIKRHQTMEKMGIITSTLWKAMIPKEDAPNVNLDAALRSDTGKNTTNTTDDDVIDLDTPSLEGTNGKSNQSSVPANTIQIGDSTVIRDNKLCKNLLISNTSIINENNVIKPAEPLSSEVSDDDELNFEQVYERNPLKKRSLSLTPESTNNHRSIVHSSRNSLNININQTDDNGKSRNPRFKKNRRSSVSKSLSGISTTKAINSVSLKQFKIPFKQTDISINGFPKTGDFATFLIKNDAVIDPPTYRELLDVLPTSIDRCVPDEIVDIVTAVSDDTHYVVTGNIANSRELPELVYFFQSHLMIGDGLCFGIAHNARSLSDSISRNIFLDQFASGKILLQNLKTAGIRYPKRILLSTGNVGIADEWQLQKLQRETNELIQHFIDCKVERLVILPPSFVGNTASIAYKFRSWLRYDVSRQTKGISVRYVHQIERILDKNPPFGSVENLVSQTQHTILEIVLGLINYLGSDSLAKDSILQHSSLDDPPAKHQRHY</sequence>
<proteinExistence type="predicted"/>
<evidence type="ECO:0000313" key="2">
    <source>
        <dbReference type="EMBL" id="CAG7682868.1"/>
    </source>
</evidence>
<feature type="compositionally biased region" description="Polar residues" evidence="1">
    <location>
        <begin position="275"/>
        <end position="304"/>
    </location>
</feature>
<reference evidence="2" key="1">
    <citation type="submission" date="2021-06" db="EMBL/GenBank/DDBJ databases">
        <authorList>
            <person name="Hodson N. C."/>
            <person name="Mongue J. A."/>
            <person name="Jaron S. K."/>
        </authorList>
    </citation>
    <scope>NUCLEOTIDE SEQUENCE</scope>
</reference>
<dbReference type="AlphaFoldDB" id="A0A8J2JQZ7"/>
<accession>A0A8J2JQZ7</accession>
<organism evidence="2 3">
    <name type="scientific">Allacma fusca</name>
    <dbReference type="NCBI Taxonomy" id="39272"/>
    <lineage>
        <taxon>Eukaryota</taxon>
        <taxon>Metazoa</taxon>
        <taxon>Ecdysozoa</taxon>
        <taxon>Arthropoda</taxon>
        <taxon>Hexapoda</taxon>
        <taxon>Collembola</taxon>
        <taxon>Symphypleona</taxon>
        <taxon>Sminthuridae</taxon>
        <taxon>Allacma</taxon>
    </lineage>
</organism>
<comment type="caution">
    <text evidence="2">The sequence shown here is derived from an EMBL/GenBank/DDBJ whole genome shotgun (WGS) entry which is preliminary data.</text>
</comment>
<evidence type="ECO:0000256" key="1">
    <source>
        <dbReference type="SAM" id="MobiDB-lite"/>
    </source>
</evidence>
<feature type="compositionally biased region" description="Polar residues" evidence="1">
    <location>
        <begin position="195"/>
        <end position="209"/>
    </location>
</feature>
<feature type="compositionally biased region" description="Basic residues" evidence="1">
    <location>
        <begin position="310"/>
        <end position="321"/>
    </location>
</feature>
<dbReference type="Proteomes" id="UP000708208">
    <property type="component" value="Unassembled WGS sequence"/>
</dbReference>
<protein>
    <submittedName>
        <fullName evidence="2">Uncharacterized protein</fullName>
    </submittedName>
</protein>
<feature type="region of interest" description="Disordered" evidence="1">
    <location>
        <begin position="272"/>
        <end position="326"/>
    </location>
</feature>
<gene>
    <name evidence="2" type="ORF">AFUS01_LOCUS2923</name>
</gene>